<reference evidence="5 6" key="1">
    <citation type="submission" date="2018-08" db="EMBL/GenBank/DDBJ databases">
        <title>Mucilaginibacter sp. MYSH2.</title>
        <authorList>
            <person name="Seo T."/>
        </authorList>
    </citation>
    <scope>NUCLEOTIDE SEQUENCE [LARGE SCALE GENOMIC DNA]</scope>
    <source>
        <strain evidence="5 6">MYSH2</strain>
    </source>
</reference>
<dbReference type="OrthoDB" id="5292493at2"/>
<name>A0A372P231_9SPHI</name>
<dbReference type="InterPro" id="IPR011042">
    <property type="entry name" value="6-blade_b-propeller_TolB-like"/>
</dbReference>
<evidence type="ECO:0000256" key="1">
    <source>
        <dbReference type="ARBA" id="ARBA00004236"/>
    </source>
</evidence>
<dbReference type="Gene3D" id="2.120.10.30">
    <property type="entry name" value="TolB, C-terminal domain"/>
    <property type="match status" value="1"/>
</dbReference>
<comment type="caution">
    <text evidence="5">The sequence shown here is derived from an EMBL/GenBank/DDBJ whole genome shotgun (WGS) entry which is preliminary data.</text>
</comment>
<dbReference type="InterPro" id="IPR009722">
    <property type="entry name" value="YjiK/CarP"/>
</dbReference>
<organism evidence="5 6">
    <name type="scientific">Mucilaginibacter conchicola</name>
    <dbReference type="NCBI Taxonomy" id="2303333"/>
    <lineage>
        <taxon>Bacteria</taxon>
        <taxon>Pseudomonadati</taxon>
        <taxon>Bacteroidota</taxon>
        <taxon>Sphingobacteriia</taxon>
        <taxon>Sphingobacteriales</taxon>
        <taxon>Sphingobacteriaceae</taxon>
        <taxon>Mucilaginibacter</taxon>
    </lineage>
</organism>
<comment type="subcellular location">
    <subcellularLocation>
        <location evidence="1">Cell membrane</location>
    </subcellularLocation>
</comment>
<keyword evidence="3" id="KW-1003">Cell membrane</keyword>
<proteinExistence type="inferred from homology"/>
<comment type="similarity">
    <text evidence="2">Belongs to the YjiK family.</text>
</comment>
<evidence type="ECO:0000256" key="2">
    <source>
        <dbReference type="ARBA" id="ARBA00009852"/>
    </source>
</evidence>
<evidence type="ECO:0000313" key="5">
    <source>
        <dbReference type="EMBL" id="RFZ95817.1"/>
    </source>
</evidence>
<dbReference type="Proteomes" id="UP000264217">
    <property type="component" value="Unassembled WGS sequence"/>
</dbReference>
<dbReference type="AlphaFoldDB" id="A0A372P231"/>
<sequence>MRESLLEISGITFHNGNPETIYAIQDEDGRVYHFRPGDDKPAYTHFNKQGDYEDVAILNNNVIVLKSNGVFYSFPLANVKQEEQTDVNEIKDLLPKGEYEGLYADGDKLYVLCKDCGGKKSGKIDGGYVFTAKGDSLTQSGTFGITMQKLTRKNGKEDQFKPSALAKNPLTGDWYILSANNNMLVITDGQFNAKATYDLPASKFLQPEGIAFDKQGNLYISNEGDELENGNILKFAYKSSAKK</sequence>
<keyword evidence="6" id="KW-1185">Reference proteome</keyword>
<evidence type="ECO:0000256" key="3">
    <source>
        <dbReference type="ARBA" id="ARBA00022475"/>
    </source>
</evidence>
<accession>A0A372P231</accession>
<gene>
    <name evidence="5" type="ORF">D0C36_04335</name>
</gene>
<evidence type="ECO:0000313" key="6">
    <source>
        <dbReference type="Proteomes" id="UP000264217"/>
    </source>
</evidence>
<keyword evidence="4" id="KW-0472">Membrane</keyword>
<dbReference type="GO" id="GO:0005886">
    <property type="term" value="C:plasma membrane"/>
    <property type="evidence" value="ECO:0007669"/>
    <property type="project" value="UniProtKB-SubCell"/>
</dbReference>
<dbReference type="SUPFAM" id="SSF101898">
    <property type="entry name" value="NHL repeat"/>
    <property type="match status" value="1"/>
</dbReference>
<dbReference type="EMBL" id="QWDC01000001">
    <property type="protein sequence ID" value="RFZ95817.1"/>
    <property type="molecule type" value="Genomic_DNA"/>
</dbReference>
<dbReference type="Pfam" id="PF06977">
    <property type="entry name" value="SdiA-regulated"/>
    <property type="match status" value="1"/>
</dbReference>
<protein>
    <submittedName>
        <fullName evidence="5">SdiA-regulated family protein</fullName>
    </submittedName>
</protein>
<evidence type="ECO:0000256" key="4">
    <source>
        <dbReference type="ARBA" id="ARBA00023136"/>
    </source>
</evidence>